<dbReference type="Proteomes" id="UP000636800">
    <property type="component" value="Unassembled WGS sequence"/>
</dbReference>
<dbReference type="AlphaFoldDB" id="A0A835Q7L2"/>
<sequence>MRHRKRVTWVHPSNAVYVWRDSRMEIGSSNYVALTSSTLPAWSHGSVPAAIARIVGRI</sequence>
<dbReference type="OrthoDB" id="6354171at2759"/>
<reference evidence="1 2" key="1">
    <citation type="journal article" date="2020" name="Nat. Food">
        <title>A phased Vanilla planifolia genome enables genetic improvement of flavour and production.</title>
        <authorList>
            <person name="Hasing T."/>
            <person name="Tang H."/>
            <person name="Brym M."/>
            <person name="Khazi F."/>
            <person name="Huang T."/>
            <person name="Chambers A.H."/>
        </authorList>
    </citation>
    <scope>NUCLEOTIDE SEQUENCE [LARGE SCALE GENOMIC DNA]</scope>
    <source>
        <tissue evidence="1">Leaf</tissue>
    </source>
</reference>
<organism evidence="1 2">
    <name type="scientific">Vanilla planifolia</name>
    <name type="common">Vanilla</name>
    <dbReference type="NCBI Taxonomy" id="51239"/>
    <lineage>
        <taxon>Eukaryota</taxon>
        <taxon>Viridiplantae</taxon>
        <taxon>Streptophyta</taxon>
        <taxon>Embryophyta</taxon>
        <taxon>Tracheophyta</taxon>
        <taxon>Spermatophyta</taxon>
        <taxon>Magnoliopsida</taxon>
        <taxon>Liliopsida</taxon>
        <taxon>Asparagales</taxon>
        <taxon>Orchidaceae</taxon>
        <taxon>Vanilloideae</taxon>
        <taxon>Vanilleae</taxon>
        <taxon>Vanilla</taxon>
    </lineage>
</organism>
<gene>
    <name evidence="1" type="ORF">HPP92_018759</name>
</gene>
<keyword evidence="2" id="KW-1185">Reference proteome</keyword>
<comment type="caution">
    <text evidence="1">The sequence shown here is derived from an EMBL/GenBank/DDBJ whole genome shotgun (WGS) entry which is preliminary data.</text>
</comment>
<dbReference type="EMBL" id="JADCNL010000009">
    <property type="protein sequence ID" value="KAG0467179.1"/>
    <property type="molecule type" value="Genomic_DNA"/>
</dbReference>
<accession>A0A835Q7L2</accession>
<protein>
    <submittedName>
        <fullName evidence="1">Uncharacterized protein</fullName>
    </submittedName>
</protein>
<name>A0A835Q7L2_VANPL</name>
<proteinExistence type="predicted"/>
<evidence type="ECO:0000313" key="1">
    <source>
        <dbReference type="EMBL" id="KAG0467179.1"/>
    </source>
</evidence>
<evidence type="ECO:0000313" key="2">
    <source>
        <dbReference type="Proteomes" id="UP000636800"/>
    </source>
</evidence>